<dbReference type="OrthoDB" id="9895866at2"/>
<proteinExistence type="predicted"/>
<gene>
    <name evidence="1" type="ORF">SAMN06265827_12123</name>
</gene>
<dbReference type="Proteomes" id="UP000219573">
    <property type="component" value="Unassembled WGS sequence"/>
</dbReference>
<reference evidence="2" key="1">
    <citation type="submission" date="2017-09" db="EMBL/GenBank/DDBJ databases">
        <authorList>
            <person name="Varghese N."/>
            <person name="Submissions S."/>
        </authorList>
    </citation>
    <scope>NUCLEOTIDE SEQUENCE [LARGE SCALE GENOMIC DNA]</scope>
    <source>
        <strain evidence="2">MSL47</strain>
    </source>
</reference>
<sequence length="146" mass="17609">MEETQCLNLTEKHKIKERVRDFFDSWVFADYKELERTIAPDRFMEIEIIIKDNDIISEKVNEFSKEEFIDYCRDLFTRRDYLKFQTNNEEIFKKGEKYIFTADILIEVREKESGQVNSYGNAKATLELDKLNGNWYISEFENMITI</sequence>
<evidence type="ECO:0008006" key="3">
    <source>
        <dbReference type="Google" id="ProtNLM"/>
    </source>
</evidence>
<evidence type="ECO:0000313" key="1">
    <source>
        <dbReference type="EMBL" id="SNY36677.1"/>
    </source>
</evidence>
<dbReference type="STRING" id="1413210.U472_05655"/>
<accession>A0A285HLV3</accession>
<protein>
    <recommendedName>
        <fullName evidence="3">SnoaL-like domain-containing protein</fullName>
    </recommendedName>
</protein>
<dbReference type="EMBL" id="OBDZ01000021">
    <property type="protein sequence ID" value="SNY36677.1"/>
    <property type="molecule type" value="Genomic_DNA"/>
</dbReference>
<organism evidence="1 2">
    <name type="scientific">Orenia metallireducens</name>
    <dbReference type="NCBI Taxonomy" id="1413210"/>
    <lineage>
        <taxon>Bacteria</taxon>
        <taxon>Bacillati</taxon>
        <taxon>Bacillota</taxon>
        <taxon>Clostridia</taxon>
        <taxon>Halanaerobiales</taxon>
        <taxon>Halobacteroidaceae</taxon>
        <taxon>Orenia</taxon>
    </lineage>
</organism>
<dbReference type="AlphaFoldDB" id="A0A285HLV3"/>
<dbReference type="RefSeq" id="WP_097018650.1">
    <property type="nucleotide sequence ID" value="NZ_OBDZ01000021.1"/>
</dbReference>
<evidence type="ECO:0000313" key="2">
    <source>
        <dbReference type="Proteomes" id="UP000219573"/>
    </source>
</evidence>
<name>A0A285HLV3_9FIRM</name>
<keyword evidence="2" id="KW-1185">Reference proteome</keyword>